<dbReference type="AlphaFoldDB" id="E6UWX4"/>
<name>E6UWX4_VARPE</name>
<reference evidence="1 2" key="2">
    <citation type="journal article" date="2013" name="Genome Announc.">
        <title>Genome of the Root-Associated Plant Growth-Promoting Bacterium Variovorax paradoxus Strain EPS.</title>
        <authorList>
            <person name="Han J.I."/>
            <person name="Spain J.C."/>
            <person name="Leadbetter J.R."/>
            <person name="Ovchinnikova G."/>
            <person name="Goodwin L.A."/>
            <person name="Han C.S."/>
            <person name="Woyke T."/>
            <person name="Davenport K.W."/>
            <person name="Orwin P.M."/>
        </authorList>
    </citation>
    <scope>NUCLEOTIDE SEQUENCE [LARGE SCALE GENOMIC DNA]</scope>
    <source>
        <strain evidence="1 2">EPS</strain>
    </source>
</reference>
<evidence type="ECO:0000313" key="2">
    <source>
        <dbReference type="Proteomes" id="UP000008917"/>
    </source>
</evidence>
<gene>
    <name evidence="1" type="ordered locus">Varpa_2314</name>
</gene>
<dbReference type="EMBL" id="CP002417">
    <property type="protein sequence ID" value="ADU36519.1"/>
    <property type="molecule type" value="Genomic_DNA"/>
</dbReference>
<dbReference type="STRING" id="595537.Varpa_2314"/>
<sequence length="172" mass="19099">MFSFRRRPPIKLHLGVVRVVPRRDVWRHLEAGLRQGKELRPSLLAVLGESFGYADAAGVANPGNGDVCVDIAVESHSRGGFTDFALDFAALPLGWRPKICLCARLYDIQDGKQRMVARVVERMGWGEYLVSLANWRVLMGLADPASDERFAKILLLAGQRLKRKIEASISSA</sequence>
<proteinExistence type="predicted"/>
<dbReference type="KEGG" id="vpe:Varpa_2314"/>
<evidence type="ECO:0000313" key="1">
    <source>
        <dbReference type="EMBL" id="ADU36519.1"/>
    </source>
</evidence>
<dbReference type="HOGENOM" id="CLU_130347_0_0_4"/>
<accession>E6UWX4</accession>
<protein>
    <submittedName>
        <fullName evidence="1">Uncharacterized protein</fullName>
    </submittedName>
</protein>
<dbReference type="Proteomes" id="UP000008917">
    <property type="component" value="Chromosome"/>
</dbReference>
<organism evidence="1 2">
    <name type="scientific">Variovorax paradoxus (strain EPS)</name>
    <dbReference type="NCBI Taxonomy" id="595537"/>
    <lineage>
        <taxon>Bacteria</taxon>
        <taxon>Pseudomonadati</taxon>
        <taxon>Pseudomonadota</taxon>
        <taxon>Betaproteobacteria</taxon>
        <taxon>Burkholderiales</taxon>
        <taxon>Comamonadaceae</taxon>
        <taxon>Variovorax</taxon>
    </lineage>
</organism>
<reference evidence="2" key="1">
    <citation type="submission" date="2010-12" db="EMBL/GenBank/DDBJ databases">
        <title>Complete sequence of Variovorax paradoxus EPS.</title>
        <authorList>
            <consortium name="US DOE Joint Genome Institute"/>
            <person name="Lucas S."/>
            <person name="Copeland A."/>
            <person name="Lapidus A."/>
            <person name="Cheng J.-F."/>
            <person name="Goodwin L."/>
            <person name="Pitluck S."/>
            <person name="Teshima H."/>
            <person name="Detter J.C."/>
            <person name="Han C."/>
            <person name="Tapia R."/>
            <person name="Land M."/>
            <person name="Hauser L."/>
            <person name="Kyrpides N."/>
            <person name="Ivanova N."/>
            <person name="Ovchinnikova G."/>
            <person name="Orwin P."/>
            <person name="Han J.-I.G."/>
            <person name="Woyke T."/>
        </authorList>
    </citation>
    <scope>NUCLEOTIDE SEQUENCE [LARGE SCALE GENOMIC DNA]</scope>
    <source>
        <strain evidence="2">EPS</strain>
    </source>
</reference>